<evidence type="ECO:0000313" key="2">
    <source>
        <dbReference type="Proteomes" id="UP001239111"/>
    </source>
</evidence>
<name>A0ACC2P514_9HYME</name>
<dbReference type="Proteomes" id="UP001239111">
    <property type="component" value="Chromosome 2"/>
</dbReference>
<accession>A0ACC2P514</accession>
<organism evidence="1 2">
    <name type="scientific">Eretmocerus hayati</name>
    <dbReference type="NCBI Taxonomy" id="131215"/>
    <lineage>
        <taxon>Eukaryota</taxon>
        <taxon>Metazoa</taxon>
        <taxon>Ecdysozoa</taxon>
        <taxon>Arthropoda</taxon>
        <taxon>Hexapoda</taxon>
        <taxon>Insecta</taxon>
        <taxon>Pterygota</taxon>
        <taxon>Neoptera</taxon>
        <taxon>Endopterygota</taxon>
        <taxon>Hymenoptera</taxon>
        <taxon>Apocrita</taxon>
        <taxon>Proctotrupomorpha</taxon>
        <taxon>Chalcidoidea</taxon>
        <taxon>Aphelinidae</taxon>
        <taxon>Aphelininae</taxon>
        <taxon>Eretmocerus</taxon>
    </lineage>
</organism>
<keyword evidence="2" id="KW-1185">Reference proteome</keyword>
<gene>
    <name evidence="1" type="ORF">QAD02_014350</name>
</gene>
<protein>
    <submittedName>
        <fullName evidence="1">Uncharacterized protein</fullName>
    </submittedName>
</protein>
<proteinExistence type="predicted"/>
<sequence length="462" mass="51164">MLLQRILTRSLLLGVPRDHPLFILQTSKCSCNTNQSGMSQSRVNFYCKEAKLSDAVCNVGTIGHVDHGKTTLTAAITKYVSEQDKSCKYVSYDEIDRAPEEKARGITINIAHVGYHTKYRRYAHTDCPGHLDFIKNMISGASQMDGAILIVACTDGPMPQTKEHLLLAKQVGVKQVVVYINKADLADDEVLELVEIEVRELLDYYGFDGANSPVIRGSALLALQGDTSKYGVPSIQALLDALDHSVHVPERDFTSPFILPIDSVFTVPGRGTVAVGTVQRGIIKKGLDADLIGYDERIKTVISDIQIFKKSVLEAPAGENVGALLRGVKIASARRGMWVCAKKSHKLTNHYEAQIFLIETSDGGRHRPLNRHGYCTSLYSSTWNMYTRIDLLLPKGTDMLMPGEQCTARLTLQDSMPMLEGQTFTVREQKQTVATGMITKILDHIEVDRRKMNKIEITGVNV</sequence>
<comment type="caution">
    <text evidence="1">The sequence shown here is derived from an EMBL/GenBank/DDBJ whole genome shotgun (WGS) entry which is preliminary data.</text>
</comment>
<evidence type="ECO:0000313" key="1">
    <source>
        <dbReference type="EMBL" id="KAJ8678563.1"/>
    </source>
</evidence>
<reference evidence="1" key="1">
    <citation type="submission" date="2023-04" db="EMBL/GenBank/DDBJ databases">
        <title>A chromosome-level genome assembly of the parasitoid wasp Eretmocerus hayati.</title>
        <authorList>
            <person name="Zhong Y."/>
            <person name="Liu S."/>
            <person name="Liu Y."/>
        </authorList>
    </citation>
    <scope>NUCLEOTIDE SEQUENCE</scope>
    <source>
        <strain evidence="1">ZJU_SS_LIU_2023</strain>
    </source>
</reference>
<dbReference type="EMBL" id="CM056742">
    <property type="protein sequence ID" value="KAJ8678563.1"/>
    <property type="molecule type" value="Genomic_DNA"/>
</dbReference>